<evidence type="ECO:0000256" key="3">
    <source>
        <dbReference type="ARBA" id="ARBA00010183"/>
    </source>
</evidence>
<dbReference type="GO" id="GO:0019843">
    <property type="term" value="F:rRNA binding"/>
    <property type="evidence" value="ECO:0007669"/>
    <property type="project" value="UniProtKB-KW"/>
</dbReference>
<feature type="active site" evidence="15">
    <location>
        <position position="50"/>
    </location>
</feature>
<evidence type="ECO:0000256" key="14">
    <source>
        <dbReference type="ARBA" id="ARBA00022884"/>
    </source>
</evidence>
<name>A0A1G1WD95_9BACT</name>
<evidence type="ECO:0000256" key="6">
    <source>
        <dbReference type="ARBA" id="ARBA00022552"/>
    </source>
</evidence>
<evidence type="ECO:0000259" key="16">
    <source>
        <dbReference type="PROSITE" id="PS50137"/>
    </source>
</evidence>
<keyword evidence="7 15" id="KW-0507">mRNA processing</keyword>
<sequence length="231" mass="25935">MINFAQLEKKLNLKFKRKDLVKSAFIHRSYLNEHPEENLPHNERLEFLGDAVLGFIVSDYLFSTYSNKSEGDLTNYRSSIVNAKILSEAASDLSLGSYLLLSRGEEATGGRNRQYILANTYESFLGAIFLDLGLEASTNFIQKTLIPKLKNIIEKKLYKDYKSNLQELSQERFSITPSYKVLKEEGPDHAKTFIIGVYLGKKKIAEGNGGSKQAAEQSAAKAALENLNLLD</sequence>
<dbReference type="GO" id="GO:0042802">
    <property type="term" value="F:identical protein binding"/>
    <property type="evidence" value="ECO:0007669"/>
    <property type="project" value="UniProtKB-ARBA"/>
</dbReference>
<evidence type="ECO:0000313" key="18">
    <source>
        <dbReference type="EMBL" id="OGY25450.1"/>
    </source>
</evidence>
<keyword evidence="5 15" id="KW-0963">Cytoplasm</keyword>
<feature type="binding site" evidence="15">
    <location>
        <position position="122"/>
    </location>
    <ligand>
        <name>Mg(2+)</name>
        <dbReference type="ChEBI" id="CHEBI:18420"/>
    </ligand>
</feature>
<dbReference type="FunFam" id="3.30.160.20:FF:000003">
    <property type="entry name" value="Ribonuclease 3"/>
    <property type="match status" value="1"/>
</dbReference>
<dbReference type="HAMAP" id="MF_00104">
    <property type="entry name" value="RNase_III"/>
    <property type="match status" value="1"/>
</dbReference>
<protein>
    <recommendedName>
        <fullName evidence="15">Ribonuclease 3</fullName>
        <ecNumber evidence="15">3.1.26.3</ecNumber>
    </recommendedName>
    <alternativeName>
        <fullName evidence="15">Ribonuclease III</fullName>
        <shortName evidence="15">RNase III</shortName>
    </alternativeName>
</protein>
<comment type="cofactor">
    <cofactor evidence="15">
        <name>Mg(2+)</name>
        <dbReference type="ChEBI" id="CHEBI:18420"/>
    </cofactor>
</comment>
<dbReference type="GO" id="GO:0006364">
    <property type="term" value="P:rRNA processing"/>
    <property type="evidence" value="ECO:0007669"/>
    <property type="project" value="UniProtKB-UniRule"/>
</dbReference>
<evidence type="ECO:0000256" key="10">
    <source>
        <dbReference type="ARBA" id="ARBA00022723"/>
    </source>
</evidence>
<feature type="binding site" evidence="15">
    <location>
        <position position="46"/>
    </location>
    <ligand>
        <name>Mg(2+)</name>
        <dbReference type="ChEBI" id="CHEBI:18420"/>
    </ligand>
</feature>
<dbReference type="GO" id="GO:0046872">
    <property type="term" value="F:metal ion binding"/>
    <property type="evidence" value="ECO:0007669"/>
    <property type="project" value="UniProtKB-KW"/>
</dbReference>
<keyword evidence="15" id="KW-0699">rRNA-binding</keyword>
<dbReference type="GO" id="GO:0004525">
    <property type="term" value="F:ribonuclease III activity"/>
    <property type="evidence" value="ECO:0007669"/>
    <property type="project" value="UniProtKB-UniRule"/>
</dbReference>
<dbReference type="PANTHER" id="PTHR11207">
    <property type="entry name" value="RIBONUCLEASE III"/>
    <property type="match status" value="1"/>
</dbReference>
<evidence type="ECO:0000256" key="5">
    <source>
        <dbReference type="ARBA" id="ARBA00022490"/>
    </source>
</evidence>
<dbReference type="EC" id="3.1.26.3" evidence="15"/>
<dbReference type="FunFam" id="1.10.1520.10:FF:000001">
    <property type="entry name" value="Ribonuclease 3"/>
    <property type="match status" value="1"/>
</dbReference>
<dbReference type="Gene3D" id="3.30.160.20">
    <property type="match status" value="1"/>
</dbReference>
<comment type="caution">
    <text evidence="18">The sequence shown here is derived from an EMBL/GenBank/DDBJ whole genome shotgun (WGS) entry which is preliminary data.</text>
</comment>
<feature type="domain" description="RNase III" evidence="17">
    <location>
        <begin position="4"/>
        <end position="133"/>
    </location>
</feature>
<dbReference type="GO" id="GO:0010468">
    <property type="term" value="P:regulation of gene expression"/>
    <property type="evidence" value="ECO:0007669"/>
    <property type="project" value="TreeGrafter"/>
</dbReference>
<dbReference type="InterPro" id="IPR000999">
    <property type="entry name" value="RNase_III_dom"/>
</dbReference>
<accession>A0A1G1WD95</accession>
<dbReference type="Proteomes" id="UP000178162">
    <property type="component" value="Unassembled WGS sequence"/>
</dbReference>
<dbReference type="PANTHER" id="PTHR11207:SF0">
    <property type="entry name" value="RIBONUCLEASE 3"/>
    <property type="match status" value="1"/>
</dbReference>
<feature type="active site" evidence="15">
    <location>
        <position position="122"/>
    </location>
</feature>
<dbReference type="NCBIfam" id="TIGR02191">
    <property type="entry name" value="RNaseIII"/>
    <property type="match status" value="1"/>
</dbReference>
<evidence type="ECO:0000256" key="7">
    <source>
        <dbReference type="ARBA" id="ARBA00022664"/>
    </source>
</evidence>
<comment type="subunit">
    <text evidence="4 15">Homodimer.</text>
</comment>
<evidence type="ECO:0000256" key="4">
    <source>
        <dbReference type="ARBA" id="ARBA00011738"/>
    </source>
</evidence>
<comment type="function">
    <text evidence="15">Digests double-stranded RNA. Involved in the processing of primary rRNA transcript to yield the immediate precursors to the large and small rRNAs (23S and 16S). Processes some mRNAs, and tRNAs when they are encoded in the rRNA operon. Processes pre-crRNA and tracrRNA of type II CRISPR loci if present in the organism.</text>
</comment>
<keyword evidence="9 15" id="KW-0540">Nuclease</keyword>
<keyword evidence="13 15" id="KW-0460">Magnesium</keyword>
<feature type="binding site" evidence="15">
    <location>
        <position position="119"/>
    </location>
    <ligand>
        <name>Mg(2+)</name>
        <dbReference type="ChEBI" id="CHEBI:18420"/>
    </ligand>
</feature>
<reference evidence="18 19" key="1">
    <citation type="journal article" date="2016" name="Nat. Commun.">
        <title>Thousands of microbial genomes shed light on interconnected biogeochemical processes in an aquifer system.</title>
        <authorList>
            <person name="Anantharaman K."/>
            <person name="Brown C.T."/>
            <person name="Hug L.A."/>
            <person name="Sharon I."/>
            <person name="Castelle C.J."/>
            <person name="Probst A.J."/>
            <person name="Thomas B.C."/>
            <person name="Singh A."/>
            <person name="Wilkins M.J."/>
            <person name="Karaoz U."/>
            <person name="Brodie E.L."/>
            <person name="Williams K.H."/>
            <person name="Hubbard S.S."/>
            <person name="Banfield J.F."/>
        </authorList>
    </citation>
    <scope>NUCLEOTIDE SEQUENCE [LARGE SCALE GENOMIC DNA]</scope>
</reference>
<evidence type="ECO:0000256" key="2">
    <source>
        <dbReference type="ARBA" id="ARBA00004496"/>
    </source>
</evidence>
<dbReference type="Gene3D" id="1.10.1520.10">
    <property type="entry name" value="Ribonuclease III domain"/>
    <property type="match status" value="1"/>
</dbReference>
<gene>
    <name evidence="15" type="primary">rnc</name>
    <name evidence="18" type="ORF">A2134_01480</name>
</gene>
<comment type="similarity">
    <text evidence="3">Belongs to the ribonuclease III family.</text>
</comment>
<keyword evidence="6 15" id="KW-0698">rRNA processing</keyword>
<evidence type="ECO:0000256" key="1">
    <source>
        <dbReference type="ARBA" id="ARBA00000109"/>
    </source>
</evidence>
<dbReference type="SUPFAM" id="SSF54768">
    <property type="entry name" value="dsRNA-binding domain-like"/>
    <property type="match status" value="1"/>
</dbReference>
<dbReference type="SMART" id="SM00535">
    <property type="entry name" value="RIBOc"/>
    <property type="match status" value="1"/>
</dbReference>
<dbReference type="InterPro" id="IPR036389">
    <property type="entry name" value="RNase_III_sf"/>
</dbReference>
<evidence type="ECO:0000256" key="15">
    <source>
        <dbReference type="HAMAP-Rule" id="MF_00104"/>
    </source>
</evidence>
<dbReference type="CDD" id="cd10845">
    <property type="entry name" value="DSRM_RNAse_III_family"/>
    <property type="match status" value="1"/>
</dbReference>
<evidence type="ECO:0000256" key="9">
    <source>
        <dbReference type="ARBA" id="ARBA00022722"/>
    </source>
</evidence>
<dbReference type="EMBL" id="MHCR01000015">
    <property type="protein sequence ID" value="OGY25450.1"/>
    <property type="molecule type" value="Genomic_DNA"/>
</dbReference>
<dbReference type="Pfam" id="PF00035">
    <property type="entry name" value="dsrm"/>
    <property type="match status" value="1"/>
</dbReference>
<organism evidence="18 19">
    <name type="scientific">Candidatus Woykebacteria bacterium RBG_16_39_9b</name>
    <dbReference type="NCBI Taxonomy" id="1802595"/>
    <lineage>
        <taxon>Bacteria</taxon>
        <taxon>Candidatus Woykeibacteriota</taxon>
    </lineage>
</organism>
<dbReference type="SUPFAM" id="SSF69065">
    <property type="entry name" value="RNase III domain-like"/>
    <property type="match status" value="1"/>
</dbReference>
<dbReference type="GO" id="GO:0006397">
    <property type="term" value="P:mRNA processing"/>
    <property type="evidence" value="ECO:0007669"/>
    <property type="project" value="UniProtKB-UniRule"/>
</dbReference>
<dbReference type="InterPro" id="IPR014720">
    <property type="entry name" value="dsRBD_dom"/>
</dbReference>
<evidence type="ECO:0000256" key="12">
    <source>
        <dbReference type="ARBA" id="ARBA00022801"/>
    </source>
</evidence>
<keyword evidence="12 15" id="KW-0378">Hydrolase</keyword>
<proteinExistence type="inferred from homology"/>
<evidence type="ECO:0000256" key="13">
    <source>
        <dbReference type="ARBA" id="ARBA00022842"/>
    </source>
</evidence>
<dbReference type="Pfam" id="PF14622">
    <property type="entry name" value="Ribonucleas_3_3"/>
    <property type="match status" value="1"/>
</dbReference>
<comment type="subcellular location">
    <subcellularLocation>
        <location evidence="2 15">Cytoplasm</location>
    </subcellularLocation>
</comment>
<dbReference type="PROSITE" id="PS50137">
    <property type="entry name" value="DS_RBD"/>
    <property type="match status" value="1"/>
</dbReference>
<dbReference type="GO" id="GO:0005737">
    <property type="term" value="C:cytoplasm"/>
    <property type="evidence" value="ECO:0007669"/>
    <property type="project" value="UniProtKB-SubCell"/>
</dbReference>
<feature type="domain" description="DRBM" evidence="16">
    <location>
        <begin position="160"/>
        <end position="229"/>
    </location>
</feature>
<dbReference type="PROSITE" id="PS00517">
    <property type="entry name" value="RNASE_3_1"/>
    <property type="match status" value="1"/>
</dbReference>
<evidence type="ECO:0000256" key="11">
    <source>
        <dbReference type="ARBA" id="ARBA00022759"/>
    </source>
</evidence>
<keyword evidence="11 15" id="KW-0255">Endonuclease</keyword>
<dbReference type="SMART" id="SM00358">
    <property type="entry name" value="DSRM"/>
    <property type="match status" value="1"/>
</dbReference>
<evidence type="ECO:0000313" key="19">
    <source>
        <dbReference type="Proteomes" id="UP000178162"/>
    </source>
</evidence>
<evidence type="ECO:0000259" key="17">
    <source>
        <dbReference type="PROSITE" id="PS50142"/>
    </source>
</evidence>
<keyword evidence="10 15" id="KW-0479">Metal-binding</keyword>
<dbReference type="AlphaFoldDB" id="A0A1G1WD95"/>
<dbReference type="PROSITE" id="PS50142">
    <property type="entry name" value="RNASE_3_2"/>
    <property type="match status" value="1"/>
</dbReference>
<comment type="catalytic activity">
    <reaction evidence="1 15">
        <text>Endonucleolytic cleavage to 5'-phosphomonoester.</text>
        <dbReference type="EC" id="3.1.26.3"/>
    </reaction>
</comment>
<keyword evidence="8 15" id="KW-0819">tRNA processing</keyword>
<keyword evidence="14 15" id="KW-0694">RNA-binding</keyword>
<dbReference type="InterPro" id="IPR011907">
    <property type="entry name" value="RNase_III"/>
</dbReference>
<dbReference type="CDD" id="cd00593">
    <property type="entry name" value="RIBOc"/>
    <property type="match status" value="1"/>
</dbReference>
<dbReference type="GO" id="GO:0003725">
    <property type="term" value="F:double-stranded RNA binding"/>
    <property type="evidence" value="ECO:0007669"/>
    <property type="project" value="TreeGrafter"/>
</dbReference>
<evidence type="ECO:0000256" key="8">
    <source>
        <dbReference type="ARBA" id="ARBA00022694"/>
    </source>
</evidence>
<dbReference type="STRING" id="1802595.A2134_01480"/>
<dbReference type="GO" id="GO:0008033">
    <property type="term" value="P:tRNA processing"/>
    <property type="evidence" value="ECO:0007669"/>
    <property type="project" value="UniProtKB-KW"/>
</dbReference>